<accession>A0A2V3UTE8</accession>
<dbReference type="PANTHER" id="PTHR43872">
    <property type="entry name" value="MONOOXYGENASE, PUTATIVE (AFU_ORTHOLOGUE AFUA_8G02570)-RELATED"/>
    <property type="match status" value="1"/>
</dbReference>
<dbReference type="OrthoDB" id="312624at2"/>
<evidence type="ECO:0000256" key="9">
    <source>
        <dbReference type="ARBA" id="ARBA00023033"/>
    </source>
</evidence>
<keyword evidence="12" id="KW-1185">Reference proteome</keyword>
<evidence type="ECO:0000256" key="4">
    <source>
        <dbReference type="ARBA" id="ARBA00022475"/>
    </source>
</evidence>
<evidence type="ECO:0000256" key="5">
    <source>
        <dbReference type="ARBA" id="ARBA00022630"/>
    </source>
</evidence>
<dbReference type="Gene3D" id="3.50.50.60">
    <property type="entry name" value="FAD/NAD(P)-binding domain"/>
    <property type="match status" value="1"/>
</dbReference>
<dbReference type="AlphaFoldDB" id="A0A2V3UTE8"/>
<keyword evidence="6" id="KW-0274">FAD</keyword>
<dbReference type="GO" id="GO:0004497">
    <property type="term" value="F:monooxygenase activity"/>
    <property type="evidence" value="ECO:0007669"/>
    <property type="project" value="UniProtKB-KW"/>
</dbReference>
<dbReference type="PANTHER" id="PTHR43872:SF1">
    <property type="entry name" value="MONOOXYGENASE, PUTATIVE (AFU_ORTHOLOGUE AFUA_8G02570)-RELATED"/>
    <property type="match status" value="1"/>
</dbReference>
<evidence type="ECO:0000256" key="10">
    <source>
        <dbReference type="ARBA" id="ARBA00023136"/>
    </source>
</evidence>
<protein>
    <submittedName>
        <fullName evidence="11">Cation diffusion facilitator CzcD-associated flavoprotein CzcO</fullName>
    </submittedName>
</protein>
<keyword evidence="10" id="KW-0472">Membrane</keyword>
<keyword evidence="9" id="KW-0503">Monooxygenase</keyword>
<dbReference type="SUPFAM" id="SSF51905">
    <property type="entry name" value="FAD/NAD(P)-binding domain"/>
    <property type="match status" value="1"/>
</dbReference>
<dbReference type="FunFam" id="3.50.50.60:FF:000213">
    <property type="entry name" value="FAD-containing monooxygenase EthA"/>
    <property type="match status" value="1"/>
</dbReference>
<dbReference type="RefSeq" id="WP_110299921.1">
    <property type="nucleotide sequence ID" value="NZ_QJJM01000014.1"/>
</dbReference>
<gene>
    <name evidence="11" type="ORF">C7451_11423</name>
</gene>
<evidence type="ECO:0000256" key="6">
    <source>
        <dbReference type="ARBA" id="ARBA00022827"/>
    </source>
</evidence>
<proteinExistence type="inferred from homology"/>
<comment type="similarity">
    <text evidence="3">Belongs to the FAD-binding monooxygenase family.</text>
</comment>
<evidence type="ECO:0000256" key="1">
    <source>
        <dbReference type="ARBA" id="ARBA00001974"/>
    </source>
</evidence>
<evidence type="ECO:0000313" key="11">
    <source>
        <dbReference type="EMBL" id="PXW70047.1"/>
    </source>
</evidence>
<dbReference type="Proteomes" id="UP000248014">
    <property type="component" value="Unassembled WGS sequence"/>
</dbReference>
<keyword evidence="7" id="KW-0521">NADP</keyword>
<evidence type="ECO:0000256" key="7">
    <source>
        <dbReference type="ARBA" id="ARBA00022857"/>
    </source>
</evidence>
<comment type="subcellular location">
    <subcellularLocation>
        <location evidence="2">Cell membrane</location>
    </subcellularLocation>
</comment>
<evidence type="ECO:0000256" key="8">
    <source>
        <dbReference type="ARBA" id="ARBA00023002"/>
    </source>
</evidence>
<evidence type="ECO:0000256" key="2">
    <source>
        <dbReference type="ARBA" id="ARBA00004236"/>
    </source>
</evidence>
<keyword evidence="5" id="KW-0285">Flavoprotein</keyword>
<organism evidence="11 12">
    <name type="scientific">Blastomonas natatoria</name>
    <dbReference type="NCBI Taxonomy" id="34015"/>
    <lineage>
        <taxon>Bacteria</taxon>
        <taxon>Pseudomonadati</taxon>
        <taxon>Pseudomonadota</taxon>
        <taxon>Alphaproteobacteria</taxon>
        <taxon>Sphingomonadales</taxon>
        <taxon>Sphingomonadaceae</taxon>
        <taxon>Blastomonas</taxon>
    </lineage>
</organism>
<evidence type="ECO:0000256" key="3">
    <source>
        <dbReference type="ARBA" id="ARBA00010139"/>
    </source>
</evidence>
<evidence type="ECO:0000313" key="12">
    <source>
        <dbReference type="Proteomes" id="UP000248014"/>
    </source>
</evidence>
<reference evidence="11 12" key="1">
    <citation type="submission" date="2018-05" db="EMBL/GenBank/DDBJ databases">
        <title>Genomic Encyclopedia of Type Strains, Phase IV (KMG-IV): sequencing the most valuable type-strain genomes for metagenomic binning, comparative biology and taxonomic classification.</title>
        <authorList>
            <person name="Goeker M."/>
        </authorList>
    </citation>
    <scope>NUCLEOTIDE SEQUENCE [LARGE SCALE GENOMIC DNA]</scope>
    <source>
        <strain evidence="11 12">DSM 3183</strain>
    </source>
</reference>
<dbReference type="InterPro" id="IPR051820">
    <property type="entry name" value="FAD-binding_MO"/>
</dbReference>
<keyword evidence="8" id="KW-0560">Oxidoreductase</keyword>
<comment type="cofactor">
    <cofactor evidence="1">
        <name>FAD</name>
        <dbReference type="ChEBI" id="CHEBI:57692"/>
    </cofactor>
</comment>
<dbReference type="InterPro" id="IPR036188">
    <property type="entry name" value="FAD/NAD-bd_sf"/>
</dbReference>
<sequence>MKHEKPSDLIAASHVDVLIIGAGISGIGMAVHLKEKCPDRTFAILERRSDIGGTWNLFQYPGIRSDSDMHTLGFEFEPWREQKAIADGPSILSYLKRIKDERGLNDYIRLGHKVLSASWSSSEARWTIAAEVEGPGENGPRVQHLTCSYLFMGTGYYDYDQGYDPEFAGRESFGGQIIHPQFWPKNFDYAGKRVVVIGSGATAVTIVPSMTDKAKHVTMLQRTPTWYWSRPAKDWLANSLRAIMPDEWAYRLIRFKNVRMQQIAFRRARENPKKVGDYLLKRIRKIMGSKMHEPDFQPPYGPWEQRLCLVPDGDMFKAIRDGKADIVTDHIDRFTPTGIQLKSGRHLDADVIVTATGLKLAMAGKVDFSVDGQPLDFTQHFYYKGCMFSDVPNMAIVFGYLNASWTLKVDIVADFVCRQLNHMAATGSEIAVPVLGSDGPVNEEQIFDFSSGYVQRALNILPKQGNRMPWRLNQDYLFDRKVLREEAVDDGVLAFRKAEADVEAPTAIAAE</sequence>
<dbReference type="FunFam" id="3.50.50.60:FF:000228">
    <property type="entry name" value="FAD-containing monooxygenase EthA"/>
    <property type="match status" value="1"/>
</dbReference>
<dbReference type="EMBL" id="QJJM01000014">
    <property type="protein sequence ID" value="PXW70047.1"/>
    <property type="molecule type" value="Genomic_DNA"/>
</dbReference>
<comment type="caution">
    <text evidence="11">The sequence shown here is derived from an EMBL/GenBank/DDBJ whole genome shotgun (WGS) entry which is preliminary data.</text>
</comment>
<keyword evidence="4" id="KW-1003">Cell membrane</keyword>
<name>A0A2V3UTE8_9SPHN</name>
<dbReference type="Pfam" id="PF13738">
    <property type="entry name" value="Pyr_redox_3"/>
    <property type="match status" value="1"/>
</dbReference>
<dbReference type="GO" id="GO:0005886">
    <property type="term" value="C:plasma membrane"/>
    <property type="evidence" value="ECO:0007669"/>
    <property type="project" value="UniProtKB-SubCell"/>
</dbReference>